<dbReference type="NCBIfam" id="NF033545">
    <property type="entry name" value="transpos_IS630"/>
    <property type="match status" value="1"/>
</dbReference>
<dbReference type="SUPFAM" id="SSF53098">
    <property type="entry name" value="Ribonuclease H-like"/>
    <property type="match status" value="1"/>
</dbReference>
<dbReference type="InterPro" id="IPR047655">
    <property type="entry name" value="Transpos_IS630-like"/>
</dbReference>
<name>A0A067YVI2_9CYAN</name>
<proteinExistence type="predicted"/>
<dbReference type="AlphaFoldDB" id="A0A067YVI2"/>
<dbReference type="Gene3D" id="3.30.420.10">
    <property type="entry name" value="Ribonuclease H-like superfamily/Ribonuclease H"/>
    <property type="match status" value="1"/>
</dbReference>
<feature type="domain" description="Tc1-like transposase DDE" evidence="1">
    <location>
        <begin position="2"/>
        <end position="137"/>
    </location>
</feature>
<dbReference type="Pfam" id="PF13358">
    <property type="entry name" value="DDE_3"/>
    <property type="match status" value="1"/>
</dbReference>
<evidence type="ECO:0000313" key="2">
    <source>
        <dbReference type="EMBL" id="AHI58843.1"/>
    </source>
</evidence>
<dbReference type="InterPro" id="IPR012337">
    <property type="entry name" value="RNaseH-like_sf"/>
</dbReference>
<sequence>MCQDETRVGLKTLTGKVITASGVKPTVEVKWPRENFWIYGAIEPLTGDHFLYEYPKLNGECFQQFLDWLSQQLGGDYAILQVDQAPAHTSSAIRWPENIIPLFQPPSAPELNPIERLWQLLKKPLKNQLFSSLQTLRDRIQVIFDQLTLEQVISVSSYNFILEALFYAASY</sequence>
<accession>A0A067YVI2</accession>
<dbReference type="EMBL" id="KF811479">
    <property type="protein sequence ID" value="AHI58843.1"/>
    <property type="molecule type" value="Genomic_DNA"/>
</dbReference>
<evidence type="ECO:0000259" key="1">
    <source>
        <dbReference type="Pfam" id="PF13358"/>
    </source>
</evidence>
<dbReference type="InterPro" id="IPR036397">
    <property type="entry name" value="RNaseH_sf"/>
</dbReference>
<reference evidence="2" key="1">
    <citation type="journal article" date="2014" name="ChemBioChem">
        <title>Identification and characterization of a welwitindolinone alkaloid biosynthetic gene cluster in the stigonematalean Cyanobacterium Hapalosiphon welwitschii.</title>
        <authorList>
            <person name="Hillwig M.L."/>
            <person name="Fuhrman H.A."/>
            <person name="Ittiamornkul K."/>
            <person name="Sevco T.J."/>
            <person name="Kwak D.H."/>
            <person name="Liu X."/>
        </authorList>
    </citation>
    <scope>NUCLEOTIDE SEQUENCE</scope>
    <source>
        <strain evidence="2">UTEX B 1830</strain>
    </source>
</reference>
<dbReference type="GO" id="GO:0003676">
    <property type="term" value="F:nucleic acid binding"/>
    <property type="evidence" value="ECO:0007669"/>
    <property type="project" value="InterPro"/>
</dbReference>
<dbReference type="InterPro" id="IPR038717">
    <property type="entry name" value="Tc1-like_DDE_dom"/>
</dbReference>
<organism evidence="2">
    <name type="scientific">Hapalosiphon welwitschii UTEX B 1830</name>
    <dbReference type="NCBI Taxonomy" id="1433842"/>
    <lineage>
        <taxon>Bacteria</taxon>
        <taxon>Bacillati</taxon>
        <taxon>Cyanobacteriota</taxon>
        <taxon>Cyanophyceae</taxon>
        <taxon>Nostocales</taxon>
        <taxon>Hapalosiphonaceae</taxon>
        <taxon>Hapalosiphon</taxon>
    </lineage>
</organism>
<protein>
    <submittedName>
        <fullName evidence="2">WelS2</fullName>
    </submittedName>
</protein>